<dbReference type="PANTHER" id="PTHR43345:SF5">
    <property type="entry name" value="3-ISOPROPYLMALATE DEHYDRATASE SMALL SUBUNIT"/>
    <property type="match status" value="1"/>
</dbReference>
<dbReference type="NCBIfam" id="NF002458">
    <property type="entry name" value="PRK01641.1"/>
    <property type="match status" value="1"/>
</dbReference>
<evidence type="ECO:0000256" key="9">
    <source>
        <dbReference type="ARBA" id="ARBA00023239"/>
    </source>
</evidence>
<organism evidence="12 13">
    <name type="scientific">Sulfitobacter porphyrae</name>
    <dbReference type="NCBI Taxonomy" id="1246864"/>
    <lineage>
        <taxon>Bacteria</taxon>
        <taxon>Pseudomonadati</taxon>
        <taxon>Pseudomonadota</taxon>
        <taxon>Alphaproteobacteria</taxon>
        <taxon>Rhodobacterales</taxon>
        <taxon>Roseobacteraceae</taxon>
        <taxon>Sulfitobacter</taxon>
    </lineage>
</organism>
<dbReference type="InterPro" id="IPR015928">
    <property type="entry name" value="Aconitase/3IPM_dehydase_swvl"/>
</dbReference>
<protein>
    <recommendedName>
        <fullName evidence="6">3-isopropylmalate dehydratase</fullName>
        <ecNumber evidence="6">4.2.1.33</ecNumber>
    </recommendedName>
</protein>
<feature type="domain" description="Aconitase A/isopropylmalate dehydratase small subunit swivel" evidence="11">
    <location>
        <begin position="14"/>
        <end position="119"/>
    </location>
</feature>
<proteinExistence type="inferred from homology"/>
<dbReference type="InterPro" id="IPR033940">
    <property type="entry name" value="IPMI_Swivel"/>
</dbReference>
<dbReference type="CDD" id="cd01577">
    <property type="entry name" value="IPMI_Swivel"/>
    <property type="match status" value="1"/>
</dbReference>
<dbReference type="Proteomes" id="UP001596353">
    <property type="component" value="Unassembled WGS sequence"/>
</dbReference>
<evidence type="ECO:0000256" key="2">
    <source>
        <dbReference type="ARBA" id="ARBA00002695"/>
    </source>
</evidence>
<comment type="subunit">
    <text evidence="5">Heterodimer of LeuC and LeuD.</text>
</comment>
<dbReference type="InterPro" id="IPR050075">
    <property type="entry name" value="LeuD"/>
</dbReference>
<evidence type="ECO:0000256" key="5">
    <source>
        <dbReference type="ARBA" id="ARBA00011271"/>
    </source>
</evidence>
<keyword evidence="7" id="KW-0432">Leucine biosynthesis</keyword>
<reference evidence="13" key="1">
    <citation type="journal article" date="2019" name="Int. J. Syst. Evol. Microbiol.">
        <title>The Global Catalogue of Microorganisms (GCM) 10K type strain sequencing project: providing services to taxonomists for standard genome sequencing and annotation.</title>
        <authorList>
            <consortium name="The Broad Institute Genomics Platform"/>
            <consortium name="The Broad Institute Genome Sequencing Center for Infectious Disease"/>
            <person name="Wu L."/>
            <person name="Ma J."/>
        </authorList>
    </citation>
    <scope>NUCLEOTIDE SEQUENCE [LARGE SCALE GENOMIC DNA]</scope>
    <source>
        <strain evidence="13">CCUG 66188</strain>
    </source>
</reference>
<accession>A0ABW2B7U5</accession>
<keyword evidence="10" id="KW-0100">Branched-chain amino acid biosynthesis</keyword>
<dbReference type="PANTHER" id="PTHR43345">
    <property type="entry name" value="3-ISOPROPYLMALATE DEHYDRATASE SMALL SUBUNIT 2-RELATED-RELATED"/>
    <property type="match status" value="1"/>
</dbReference>
<comment type="similarity">
    <text evidence="4">Belongs to the LeuD family. LeuD type 1 subfamily.</text>
</comment>
<dbReference type="EC" id="4.2.1.33" evidence="6"/>
<dbReference type="Gene3D" id="3.20.19.10">
    <property type="entry name" value="Aconitase, domain 4"/>
    <property type="match status" value="1"/>
</dbReference>
<gene>
    <name evidence="12" type="primary">leuD</name>
    <name evidence="12" type="ORF">ACFQFQ_22050</name>
</gene>
<name>A0ABW2B7U5_9RHOB</name>
<evidence type="ECO:0000256" key="6">
    <source>
        <dbReference type="ARBA" id="ARBA00011998"/>
    </source>
</evidence>
<dbReference type="Pfam" id="PF00694">
    <property type="entry name" value="Aconitase_C"/>
    <property type="match status" value="1"/>
</dbReference>
<comment type="caution">
    <text evidence="12">The sequence shown here is derived from an EMBL/GenBank/DDBJ whole genome shotgun (WGS) entry which is preliminary data.</text>
</comment>
<keyword evidence="8" id="KW-0028">Amino-acid biosynthesis</keyword>
<dbReference type="InterPro" id="IPR004431">
    <property type="entry name" value="3-IsopropMal_deHydase_ssu"/>
</dbReference>
<comment type="catalytic activity">
    <reaction evidence="1">
        <text>(2R,3S)-3-isopropylmalate = (2S)-2-isopropylmalate</text>
        <dbReference type="Rhea" id="RHEA:32287"/>
        <dbReference type="ChEBI" id="CHEBI:1178"/>
        <dbReference type="ChEBI" id="CHEBI:35121"/>
        <dbReference type="EC" id="4.2.1.33"/>
    </reaction>
</comment>
<evidence type="ECO:0000256" key="8">
    <source>
        <dbReference type="ARBA" id="ARBA00022605"/>
    </source>
</evidence>
<sequence>MLPFETLRSAAFLFEEINIDTDAILPKQFLTTIRREGLAEGLFFEQRRAAAERQTRHLLDRVEMAGRRILVANQNFGCGSSREHAVWALLDYGFGAIVAPSFGSIFLNNATNCGLLCAEVSGSDHGLINDALATQPDLVIEVSLENCRILLDGRGSIPFAVDEADRANLLAGTDLIDRTMRSARHITAFEAVQRRLHPWLDTGAL</sequence>
<evidence type="ECO:0000256" key="7">
    <source>
        <dbReference type="ARBA" id="ARBA00022430"/>
    </source>
</evidence>
<evidence type="ECO:0000256" key="3">
    <source>
        <dbReference type="ARBA" id="ARBA00004729"/>
    </source>
</evidence>
<evidence type="ECO:0000259" key="11">
    <source>
        <dbReference type="Pfam" id="PF00694"/>
    </source>
</evidence>
<dbReference type="NCBIfam" id="TIGR00171">
    <property type="entry name" value="leuD"/>
    <property type="match status" value="1"/>
</dbReference>
<keyword evidence="13" id="KW-1185">Reference proteome</keyword>
<dbReference type="SUPFAM" id="SSF52016">
    <property type="entry name" value="LeuD/IlvD-like"/>
    <property type="match status" value="1"/>
</dbReference>
<dbReference type="EMBL" id="JBHSWG010000003">
    <property type="protein sequence ID" value="MFC6761527.1"/>
    <property type="molecule type" value="Genomic_DNA"/>
</dbReference>
<dbReference type="GO" id="GO:0003861">
    <property type="term" value="F:3-isopropylmalate dehydratase activity"/>
    <property type="evidence" value="ECO:0007669"/>
    <property type="project" value="UniProtKB-EC"/>
</dbReference>
<dbReference type="InterPro" id="IPR000573">
    <property type="entry name" value="AconitaseA/IPMdHydase_ssu_swvl"/>
</dbReference>
<evidence type="ECO:0000313" key="13">
    <source>
        <dbReference type="Proteomes" id="UP001596353"/>
    </source>
</evidence>
<comment type="pathway">
    <text evidence="3">Amino-acid biosynthesis; L-leucine biosynthesis; L-leucine from 3-methyl-2-oxobutanoate: step 2/4.</text>
</comment>
<keyword evidence="9 12" id="KW-0456">Lyase</keyword>
<evidence type="ECO:0000313" key="12">
    <source>
        <dbReference type="EMBL" id="MFC6761527.1"/>
    </source>
</evidence>
<evidence type="ECO:0000256" key="4">
    <source>
        <dbReference type="ARBA" id="ARBA00009845"/>
    </source>
</evidence>
<comment type="function">
    <text evidence="2">Catalyzes the isomerization between 2-isopropylmalate and 3-isopropylmalate, via the formation of 2-isopropylmaleate.</text>
</comment>
<evidence type="ECO:0000256" key="1">
    <source>
        <dbReference type="ARBA" id="ARBA00000491"/>
    </source>
</evidence>
<evidence type="ECO:0000256" key="10">
    <source>
        <dbReference type="ARBA" id="ARBA00023304"/>
    </source>
</evidence>